<evidence type="ECO:0000256" key="6">
    <source>
        <dbReference type="ARBA" id="ARBA00023015"/>
    </source>
</evidence>
<keyword evidence="15" id="KW-1185">Reference proteome</keyword>
<dbReference type="InterPro" id="IPR003594">
    <property type="entry name" value="HATPase_dom"/>
</dbReference>
<sequence>MYKNGRIKCAGEILSTARPATNSASYSSWLASLTKFLQITQQQDSASKCLALLERSLSAHSPLIGTLALFKTAQFRRQIQFEKALQTANEALQSARATKDKRLTAALLNEIGNTSRDIYRQEPDKYLPIFKEALDIAQSLNDSSLISDTYENLVYTYFMDNSMDIEHALENLELALATFPSQTTLFARYRFTNTVVAFLSYLSGENEKVISLFKHVVLLSRQLQRPTDTRATFQYIADQYINIKNFKLASMYLDSAQRYDSPEWEKDYFYENRAQVAKALGDFQGANDYYKKALEEKERVYLRRNNQTMTQWETQFRTRETALQLAQEKRQQWFLWGIVGLVTLLFFLATYSFWRNRKQLQQLAQQHEIIERQSQELRQLDEAKTRFFSNITHEFRTPLTLIISPLETLLKQQPKQPILGMIHANASRLLALINQLLDLSKIDAGALQPSLTKENLVLFLRRQAEPFEALADERGIELHVPKKVLEMPLGYIDTDKLSKIITNLLSNALKFTPQGGEVQYHWDISDKLLSITLSDSGIGIPPEKLSTIFDRFYQVDSSSRRMYEGSGIGLSLVKELVGVLKGEITVESRLSSGTTFLLRFPIDAHTWGIVETENMLEKQPEVVPALIEKATSVLVDEITTSTSVVLIVEDNPDLRTYIASLFDNQCQVLTAVDGQEGLEKAMEAIPDLIISDWMMPNMDGINLCQHLKKDARTSHIPVVLLTAKTAIESRLTGFEGGADDYIVKPFHATELQLKVKNWLARQEKLKKHYTELLQKPVLVPPTPELEGAFMERLFGVIDNHLSDTTFSVDSLADALQLNRRTLQRKVNSLTNLSPNELIRNHRLRRALTLLKQGESIADAAFKVGFETPSYFTKCFKETFGIKPSELEISSL</sequence>
<keyword evidence="4" id="KW-0808">Transferase</keyword>
<keyword evidence="10" id="KW-0472">Membrane</keyword>
<dbReference type="Gene3D" id="1.10.10.60">
    <property type="entry name" value="Homeodomain-like"/>
    <property type="match status" value="1"/>
</dbReference>
<dbReference type="PROSITE" id="PS50110">
    <property type="entry name" value="RESPONSE_REGULATORY"/>
    <property type="match status" value="1"/>
</dbReference>
<dbReference type="InterPro" id="IPR018062">
    <property type="entry name" value="HTH_AraC-typ_CS"/>
</dbReference>
<dbReference type="InterPro" id="IPR036097">
    <property type="entry name" value="HisK_dim/P_sf"/>
</dbReference>
<dbReference type="SUPFAM" id="SSF55874">
    <property type="entry name" value="ATPase domain of HSP90 chaperone/DNA topoisomerase II/histidine kinase"/>
    <property type="match status" value="1"/>
</dbReference>
<keyword evidence="7 14" id="KW-0238">DNA-binding</keyword>
<evidence type="ECO:0000256" key="1">
    <source>
        <dbReference type="ARBA" id="ARBA00000085"/>
    </source>
</evidence>
<dbReference type="PROSITE" id="PS01124">
    <property type="entry name" value="HTH_ARAC_FAMILY_2"/>
    <property type="match status" value="1"/>
</dbReference>
<evidence type="ECO:0000256" key="2">
    <source>
        <dbReference type="ARBA" id="ARBA00012438"/>
    </source>
</evidence>
<feature type="transmembrane region" description="Helical" evidence="10">
    <location>
        <begin position="333"/>
        <end position="354"/>
    </location>
</feature>
<feature type="domain" description="Histidine kinase" evidence="12">
    <location>
        <begin position="390"/>
        <end position="604"/>
    </location>
</feature>
<dbReference type="CDD" id="cd16922">
    <property type="entry name" value="HATPase_EvgS-ArcB-TorS-like"/>
    <property type="match status" value="1"/>
</dbReference>
<dbReference type="InterPro" id="IPR036890">
    <property type="entry name" value="HATPase_C_sf"/>
</dbReference>
<keyword evidence="10" id="KW-1133">Transmembrane helix</keyword>
<dbReference type="InterPro" id="IPR009057">
    <property type="entry name" value="Homeodomain-like_sf"/>
</dbReference>
<dbReference type="Gene3D" id="1.10.287.130">
    <property type="match status" value="1"/>
</dbReference>
<dbReference type="PRINTS" id="PR00344">
    <property type="entry name" value="BCTRLSENSOR"/>
</dbReference>
<evidence type="ECO:0000256" key="3">
    <source>
        <dbReference type="ARBA" id="ARBA00022553"/>
    </source>
</evidence>
<gene>
    <name evidence="14" type="ORF">FHS57_005684</name>
</gene>
<name>A0A7W5ZQ69_9BACT</name>
<dbReference type="InterPro" id="IPR011990">
    <property type="entry name" value="TPR-like_helical_dom_sf"/>
</dbReference>
<dbReference type="InterPro" id="IPR011006">
    <property type="entry name" value="CheY-like_superfamily"/>
</dbReference>
<keyword evidence="6" id="KW-0805">Transcription regulation</keyword>
<dbReference type="InterPro" id="IPR004358">
    <property type="entry name" value="Sig_transdc_His_kin-like_C"/>
</dbReference>
<evidence type="ECO:0000313" key="15">
    <source>
        <dbReference type="Proteomes" id="UP000541352"/>
    </source>
</evidence>
<dbReference type="EC" id="2.7.13.3" evidence="2"/>
<evidence type="ECO:0000256" key="9">
    <source>
        <dbReference type="PROSITE-ProRule" id="PRU00169"/>
    </source>
</evidence>
<dbReference type="SUPFAM" id="SSF48452">
    <property type="entry name" value="TPR-like"/>
    <property type="match status" value="2"/>
</dbReference>
<dbReference type="CDD" id="cd00082">
    <property type="entry name" value="HisKA"/>
    <property type="match status" value="1"/>
</dbReference>
<keyword evidence="8" id="KW-0804">Transcription</keyword>
<dbReference type="SUPFAM" id="SSF47384">
    <property type="entry name" value="Homodimeric domain of signal transducing histidine kinase"/>
    <property type="match status" value="1"/>
</dbReference>
<evidence type="ECO:0000256" key="10">
    <source>
        <dbReference type="SAM" id="Phobius"/>
    </source>
</evidence>
<evidence type="ECO:0000259" key="11">
    <source>
        <dbReference type="PROSITE" id="PS01124"/>
    </source>
</evidence>
<dbReference type="PROSITE" id="PS50109">
    <property type="entry name" value="HIS_KIN"/>
    <property type="match status" value="1"/>
</dbReference>
<evidence type="ECO:0000313" key="14">
    <source>
        <dbReference type="EMBL" id="MBB3841655.1"/>
    </source>
</evidence>
<dbReference type="Proteomes" id="UP000541352">
    <property type="component" value="Unassembled WGS sequence"/>
</dbReference>
<dbReference type="InterPro" id="IPR003661">
    <property type="entry name" value="HisK_dim/P_dom"/>
</dbReference>
<evidence type="ECO:0000256" key="5">
    <source>
        <dbReference type="ARBA" id="ARBA00022777"/>
    </source>
</evidence>
<dbReference type="Pfam" id="PF00072">
    <property type="entry name" value="Response_reg"/>
    <property type="match status" value="1"/>
</dbReference>
<evidence type="ECO:0000256" key="7">
    <source>
        <dbReference type="ARBA" id="ARBA00023125"/>
    </source>
</evidence>
<dbReference type="Gene3D" id="1.25.40.10">
    <property type="entry name" value="Tetratricopeptide repeat domain"/>
    <property type="match status" value="2"/>
</dbReference>
<feature type="domain" description="HTH araC/xylS-type" evidence="11">
    <location>
        <begin position="791"/>
        <end position="889"/>
    </location>
</feature>
<dbReference type="SUPFAM" id="SSF52172">
    <property type="entry name" value="CheY-like"/>
    <property type="match status" value="1"/>
</dbReference>
<keyword evidence="5 14" id="KW-0418">Kinase</keyword>
<reference evidence="14 15" key="1">
    <citation type="submission" date="2020-08" db="EMBL/GenBank/DDBJ databases">
        <title>Genomic Encyclopedia of Type Strains, Phase IV (KMG-IV): sequencing the most valuable type-strain genomes for metagenomic binning, comparative biology and taxonomic classification.</title>
        <authorList>
            <person name="Goeker M."/>
        </authorList>
    </citation>
    <scope>NUCLEOTIDE SEQUENCE [LARGE SCALE GENOMIC DNA]</scope>
    <source>
        <strain evidence="14 15">DSM 17976</strain>
    </source>
</reference>
<dbReference type="SUPFAM" id="SSF46689">
    <property type="entry name" value="Homeodomain-like"/>
    <property type="match status" value="1"/>
</dbReference>
<dbReference type="GO" id="GO:0000155">
    <property type="term" value="F:phosphorelay sensor kinase activity"/>
    <property type="evidence" value="ECO:0007669"/>
    <property type="project" value="InterPro"/>
</dbReference>
<dbReference type="CDD" id="cd17574">
    <property type="entry name" value="REC_OmpR"/>
    <property type="match status" value="1"/>
</dbReference>
<dbReference type="AlphaFoldDB" id="A0A7W5ZQ69"/>
<dbReference type="InterPro" id="IPR005467">
    <property type="entry name" value="His_kinase_dom"/>
</dbReference>
<organism evidence="14 15">
    <name type="scientific">Runella defluvii</name>
    <dbReference type="NCBI Taxonomy" id="370973"/>
    <lineage>
        <taxon>Bacteria</taxon>
        <taxon>Pseudomonadati</taxon>
        <taxon>Bacteroidota</taxon>
        <taxon>Cytophagia</taxon>
        <taxon>Cytophagales</taxon>
        <taxon>Spirosomataceae</taxon>
        <taxon>Runella</taxon>
    </lineage>
</organism>
<dbReference type="InterPro" id="IPR001789">
    <property type="entry name" value="Sig_transdc_resp-reg_receiver"/>
</dbReference>
<feature type="domain" description="Response regulatory" evidence="13">
    <location>
        <begin position="644"/>
        <end position="759"/>
    </location>
</feature>
<dbReference type="SMART" id="SM00387">
    <property type="entry name" value="HATPase_c"/>
    <property type="match status" value="1"/>
</dbReference>
<dbReference type="PROSITE" id="PS00041">
    <property type="entry name" value="HTH_ARAC_FAMILY_1"/>
    <property type="match status" value="1"/>
</dbReference>
<feature type="modified residue" description="4-aspartylphosphate" evidence="9">
    <location>
        <position position="692"/>
    </location>
</feature>
<dbReference type="Gene3D" id="3.40.50.2300">
    <property type="match status" value="1"/>
</dbReference>
<dbReference type="EMBL" id="JACIBY010000019">
    <property type="protein sequence ID" value="MBB3841655.1"/>
    <property type="molecule type" value="Genomic_DNA"/>
</dbReference>
<dbReference type="GO" id="GO:0043565">
    <property type="term" value="F:sequence-specific DNA binding"/>
    <property type="evidence" value="ECO:0007669"/>
    <property type="project" value="InterPro"/>
</dbReference>
<dbReference type="InterPro" id="IPR018060">
    <property type="entry name" value="HTH_AraC"/>
</dbReference>
<dbReference type="SMART" id="SM00388">
    <property type="entry name" value="HisKA"/>
    <property type="match status" value="1"/>
</dbReference>
<dbReference type="Pfam" id="PF02518">
    <property type="entry name" value="HATPase_c"/>
    <property type="match status" value="1"/>
</dbReference>
<dbReference type="FunFam" id="3.30.565.10:FF:000006">
    <property type="entry name" value="Sensor histidine kinase WalK"/>
    <property type="match status" value="1"/>
</dbReference>
<dbReference type="Pfam" id="PF00512">
    <property type="entry name" value="HisKA"/>
    <property type="match status" value="1"/>
</dbReference>
<evidence type="ECO:0000259" key="12">
    <source>
        <dbReference type="PROSITE" id="PS50109"/>
    </source>
</evidence>
<evidence type="ECO:0000259" key="13">
    <source>
        <dbReference type="PROSITE" id="PS50110"/>
    </source>
</evidence>
<comment type="catalytic activity">
    <reaction evidence="1">
        <text>ATP + protein L-histidine = ADP + protein N-phospho-L-histidine.</text>
        <dbReference type="EC" id="2.7.13.3"/>
    </reaction>
</comment>
<evidence type="ECO:0000256" key="8">
    <source>
        <dbReference type="ARBA" id="ARBA00023163"/>
    </source>
</evidence>
<comment type="caution">
    <text evidence="14">The sequence shown here is derived from an EMBL/GenBank/DDBJ whole genome shotgun (WGS) entry which is preliminary data.</text>
</comment>
<dbReference type="GO" id="GO:0003700">
    <property type="term" value="F:DNA-binding transcription factor activity"/>
    <property type="evidence" value="ECO:0007669"/>
    <property type="project" value="InterPro"/>
</dbReference>
<dbReference type="PANTHER" id="PTHR43547">
    <property type="entry name" value="TWO-COMPONENT HISTIDINE KINASE"/>
    <property type="match status" value="1"/>
</dbReference>
<keyword evidence="10" id="KW-0812">Transmembrane</keyword>
<accession>A0A7W5ZQ69</accession>
<evidence type="ECO:0000256" key="4">
    <source>
        <dbReference type="ARBA" id="ARBA00022679"/>
    </source>
</evidence>
<dbReference type="Pfam" id="PF12833">
    <property type="entry name" value="HTH_18"/>
    <property type="match status" value="1"/>
</dbReference>
<protein>
    <recommendedName>
        <fullName evidence="2">histidine kinase</fullName>
        <ecNumber evidence="2">2.7.13.3</ecNumber>
    </recommendedName>
</protein>
<dbReference type="SMART" id="SM00342">
    <property type="entry name" value="HTH_ARAC"/>
    <property type="match status" value="1"/>
</dbReference>
<dbReference type="SMART" id="SM00448">
    <property type="entry name" value="REC"/>
    <property type="match status" value="1"/>
</dbReference>
<proteinExistence type="predicted"/>
<dbReference type="RefSeq" id="WP_183979457.1">
    <property type="nucleotide sequence ID" value="NZ_JACIBY010000019.1"/>
</dbReference>
<keyword evidence="3 9" id="KW-0597">Phosphoprotein</keyword>
<dbReference type="FunFam" id="1.10.287.130:FF:000045">
    <property type="entry name" value="Two-component system sensor histidine kinase/response regulator"/>
    <property type="match status" value="1"/>
</dbReference>
<dbReference type="Gene3D" id="3.30.565.10">
    <property type="entry name" value="Histidine kinase-like ATPase, C-terminal domain"/>
    <property type="match status" value="1"/>
</dbReference>
<dbReference type="PANTHER" id="PTHR43547:SF2">
    <property type="entry name" value="HYBRID SIGNAL TRANSDUCTION HISTIDINE KINASE C"/>
    <property type="match status" value="1"/>
</dbReference>